<keyword evidence="1" id="KW-0378">Hydrolase</keyword>
<comment type="caution">
    <text evidence="6">The sequence shown here is derived from an EMBL/GenBank/DDBJ whole genome shotgun (WGS) entry which is preliminary data.</text>
</comment>
<dbReference type="InterPro" id="IPR006311">
    <property type="entry name" value="TAT_signal"/>
</dbReference>
<evidence type="ECO:0000256" key="3">
    <source>
        <dbReference type="ARBA" id="ARBA00023098"/>
    </source>
</evidence>
<dbReference type="Proteomes" id="UP000624709">
    <property type="component" value="Unassembled WGS sequence"/>
</dbReference>
<name>A0ABQ4BT64_9ACTN</name>
<feature type="compositionally biased region" description="Pro residues" evidence="4">
    <location>
        <begin position="9"/>
        <end position="18"/>
    </location>
</feature>
<feature type="transmembrane region" description="Helical" evidence="5">
    <location>
        <begin position="39"/>
        <end position="60"/>
    </location>
</feature>
<dbReference type="EMBL" id="BOMS01000192">
    <property type="protein sequence ID" value="GIE73864.1"/>
    <property type="molecule type" value="Genomic_DNA"/>
</dbReference>
<keyword evidence="5" id="KW-0812">Transmembrane</keyword>
<keyword evidence="5" id="KW-0472">Membrane</keyword>
<dbReference type="InterPro" id="IPR029058">
    <property type="entry name" value="AB_hydrolase_fold"/>
</dbReference>
<dbReference type="Gene3D" id="3.40.50.1820">
    <property type="entry name" value="alpha/beta hydrolase"/>
    <property type="match status" value="1"/>
</dbReference>
<feature type="region of interest" description="Disordered" evidence="4">
    <location>
        <begin position="1"/>
        <end position="23"/>
    </location>
</feature>
<evidence type="ECO:0000313" key="7">
    <source>
        <dbReference type="Proteomes" id="UP000624709"/>
    </source>
</evidence>
<keyword evidence="7" id="KW-1185">Reference proteome</keyword>
<evidence type="ECO:0000256" key="2">
    <source>
        <dbReference type="ARBA" id="ARBA00022963"/>
    </source>
</evidence>
<sequence>MDEENPTPERLPAPPTSGPLPGKVIGMRKRSLPVSRRELLAAALLTSGLGLVGTAAPAAARPRALSRFTLPAPTGPACLGTVALHLADPTRTDPWVPAHPARELMVQIWYPARDTRAYPAAPWLSAGAVPHFADSFGLPADLVRATTTHARTGAPVDRRAGGHPVLLYSPGLGGDRGTSTALAEDLAGHGYVVVTIDHTHDASEVEFPDGRVEVAAIPEIDDQVIGQVAAVRAADTRFVLDQLAAINAGTHRLTGGLRGAFDLSRVGMFGHSLGGSTTAAVMHDDPRVRAGVNLDGTLVGAAAVAGSGRPFLLLSSDHGPGAEDPTWDTFWANQRGWKRELSLSGAAHGSFNDGVVFYPQAAPIIGLTPEQLAELVGTLEPQRSVGIQRAYLRAFFDQHLRGGDGRLLRAADSRYPEMRFVR</sequence>
<reference evidence="6 7" key="1">
    <citation type="submission" date="2021-01" db="EMBL/GenBank/DDBJ databases">
        <title>Whole genome shotgun sequence of Actinoplanes palleronii NBRC 14916.</title>
        <authorList>
            <person name="Komaki H."/>
            <person name="Tamura T."/>
        </authorList>
    </citation>
    <scope>NUCLEOTIDE SEQUENCE [LARGE SCALE GENOMIC DNA]</scope>
    <source>
        <strain evidence="6 7">NBRC 14916</strain>
    </source>
</reference>
<evidence type="ECO:0000256" key="1">
    <source>
        <dbReference type="ARBA" id="ARBA00022801"/>
    </source>
</evidence>
<dbReference type="Pfam" id="PF03403">
    <property type="entry name" value="PAF-AH_p_II"/>
    <property type="match status" value="1"/>
</dbReference>
<organism evidence="6 7">
    <name type="scientific">Actinoplanes palleronii</name>
    <dbReference type="NCBI Taxonomy" id="113570"/>
    <lineage>
        <taxon>Bacteria</taxon>
        <taxon>Bacillati</taxon>
        <taxon>Actinomycetota</taxon>
        <taxon>Actinomycetes</taxon>
        <taxon>Micromonosporales</taxon>
        <taxon>Micromonosporaceae</taxon>
        <taxon>Actinoplanes</taxon>
    </lineage>
</organism>
<dbReference type="PANTHER" id="PTHR10272:SF0">
    <property type="entry name" value="PLATELET-ACTIVATING FACTOR ACETYLHYDROLASE"/>
    <property type="match status" value="1"/>
</dbReference>
<gene>
    <name evidence="6" type="ORF">Apa02nite_099720</name>
</gene>
<proteinExistence type="predicted"/>
<keyword evidence="3" id="KW-0443">Lipid metabolism</keyword>
<dbReference type="SUPFAM" id="SSF53474">
    <property type="entry name" value="alpha/beta-Hydrolases"/>
    <property type="match status" value="1"/>
</dbReference>
<keyword evidence="5" id="KW-1133">Transmembrane helix</keyword>
<protein>
    <recommendedName>
        <fullName evidence="8">Platelet-activating factor acetylhydrolase</fullName>
    </recommendedName>
</protein>
<keyword evidence="2" id="KW-0442">Lipid degradation</keyword>
<evidence type="ECO:0000256" key="5">
    <source>
        <dbReference type="SAM" id="Phobius"/>
    </source>
</evidence>
<dbReference type="PANTHER" id="PTHR10272">
    <property type="entry name" value="PLATELET-ACTIVATING FACTOR ACETYLHYDROLASE"/>
    <property type="match status" value="1"/>
</dbReference>
<evidence type="ECO:0000256" key="4">
    <source>
        <dbReference type="SAM" id="MobiDB-lite"/>
    </source>
</evidence>
<accession>A0ABQ4BT64</accession>
<evidence type="ECO:0000313" key="6">
    <source>
        <dbReference type="EMBL" id="GIE73864.1"/>
    </source>
</evidence>
<dbReference type="PROSITE" id="PS51318">
    <property type="entry name" value="TAT"/>
    <property type="match status" value="1"/>
</dbReference>
<evidence type="ECO:0008006" key="8">
    <source>
        <dbReference type="Google" id="ProtNLM"/>
    </source>
</evidence>